<feature type="transmembrane region" description="Helical" evidence="2">
    <location>
        <begin position="112"/>
        <end position="133"/>
    </location>
</feature>
<feature type="transmembrane region" description="Helical" evidence="2">
    <location>
        <begin position="69"/>
        <end position="91"/>
    </location>
</feature>
<evidence type="ECO:0000313" key="5">
    <source>
        <dbReference type="Proteomes" id="UP000198755"/>
    </source>
</evidence>
<feature type="signal peptide" evidence="3">
    <location>
        <begin position="1"/>
        <end position="28"/>
    </location>
</feature>
<dbReference type="PROSITE" id="PS51257">
    <property type="entry name" value="PROKAR_LIPOPROTEIN"/>
    <property type="match status" value="1"/>
</dbReference>
<dbReference type="NCBIfam" id="TIGR04346">
    <property type="entry name" value="DotA_TraY"/>
    <property type="match status" value="1"/>
</dbReference>
<sequence length="785" mass="82066">MLRLRFPFSAVFIFVIASCALTATNAAAANYDVSWAALDPGDDWSWKIIQSVFPANGTPPTSTGTAATIIGQIIGQLTGFVMAIAMSYLAYTSIIHIHRVAETAQLLTNGMSSLFLVRTGFAAIMMFPLASGFSTGQAAVLQAAKWGIGMAKVVYANAVQAIGPDAVVISQPIIPGASTIVLNLVEDELCRSLINQASNSTLVPTPNATTIHNANGGAVTYAYSLAAGNGTGAPACGTVTIAEPLNGGATLGGVSIDMSSNQKTILDSILTSIRPSIDSIAQNYWTTRNETALTGLQGLYVTATQNYTTQLTNLAKTITQQIRQSLQASTDARNGNLGLLQNETQQAALGWTGAAAYYLEFARLNGLTLSVLSGMPVVNMPNFDGLPASLRSDIAPLFASSAAFLATLKTYVATADGLMTPGGNADTVTGQYNGSDGASTVEQLFRALDFTPTLLHDIVDLLTPTGTQWTDPFGGLVALGNKLIIASMTALGLAGLASSTTGSAATTAFNVLTLNWAAAAASAGLNLFMQFFSTPVFVAILALLIPGLTIAFILPMIPWVMWMAGVAGYLILVCEAVVAVPLWMLAHMTFEGEGLHGRGVAGYELIFNILFRPVLMILGLFLGYFVFTAMSWLIRMSFGIAAGFVLGNGWLVTNFLGLFVLLSIFVLTHVVAAMMSFRMISLIPHHLPKLIGFSSANRVDMDQFARDAAFVGGAKSLGAIQRGVQPSASAGQSGQAQIGYTRALTHSSGGNSSTSGAGGGRGSVHMDTTLQATTDMSHTAPPQEN</sequence>
<keyword evidence="5" id="KW-1185">Reference proteome</keyword>
<feature type="chain" id="PRO_5011618634" evidence="3">
    <location>
        <begin position="29"/>
        <end position="785"/>
    </location>
</feature>
<feature type="transmembrane region" description="Helical" evidence="2">
    <location>
        <begin position="508"/>
        <end position="529"/>
    </location>
</feature>
<dbReference type="AlphaFoldDB" id="A0A1I4CFT8"/>
<dbReference type="EMBL" id="FOSN01000022">
    <property type="protein sequence ID" value="SFK80078.1"/>
    <property type="molecule type" value="Genomic_DNA"/>
</dbReference>
<proteinExistence type="predicted"/>
<gene>
    <name evidence="4" type="ORF">SAMN05444581_12210</name>
</gene>
<feature type="transmembrane region" description="Helical" evidence="2">
    <location>
        <begin position="473"/>
        <end position="496"/>
    </location>
</feature>
<feature type="region of interest" description="Disordered" evidence="1">
    <location>
        <begin position="744"/>
        <end position="765"/>
    </location>
</feature>
<evidence type="ECO:0000313" key="4">
    <source>
        <dbReference type="EMBL" id="SFK80078.1"/>
    </source>
</evidence>
<feature type="transmembrane region" description="Helical" evidence="2">
    <location>
        <begin position="535"/>
        <end position="554"/>
    </location>
</feature>
<keyword evidence="2" id="KW-0472">Membrane</keyword>
<keyword evidence="3" id="KW-0732">Signal</keyword>
<feature type="transmembrane region" description="Helical" evidence="2">
    <location>
        <begin position="605"/>
        <end position="625"/>
    </location>
</feature>
<feature type="transmembrane region" description="Helical" evidence="2">
    <location>
        <begin position="632"/>
        <end position="652"/>
    </location>
</feature>
<dbReference type="InterPro" id="IPR027628">
    <property type="entry name" value="DotA_TraY"/>
</dbReference>
<keyword evidence="2" id="KW-0812">Transmembrane</keyword>
<evidence type="ECO:0000256" key="3">
    <source>
        <dbReference type="SAM" id="SignalP"/>
    </source>
</evidence>
<organism evidence="4 5">
    <name type="scientific">Methylocapsa palsarum</name>
    <dbReference type="NCBI Taxonomy" id="1612308"/>
    <lineage>
        <taxon>Bacteria</taxon>
        <taxon>Pseudomonadati</taxon>
        <taxon>Pseudomonadota</taxon>
        <taxon>Alphaproteobacteria</taxon>
        <taxon>Hyphomicrobiales</taxon>
        <taxon>Beijerinckiaceae</taxon>
        <taxon>Methylocapsa</taxon>
    </lineage>
</organism>
<reference evidence="4 5" key="1">
    <citation type="submission" date="2016-10" db="EMBL/GenBank/DDBJ databases">
        <authorList>
            <person name="de Groot N.N."/>
        </authorList>
    </citation>
    <scope>NUCLEOTIDE SEQUENCE [LARGE SCALE GENOMIC DNA]</scope>
    <source>
        <strain evidence="4 5">NE2</strain>
    </source>
</reference>
<feature type="transmembrane region" description="Helical" evidence="2">
    <location>
        <begin position="658"/>
        <end position="680"/>
    </location>
</feature>
<feature type="transmembrane region" description="Helical" evidence="2">
    <location>
        <begin position="566"/>
        <end position="585"/>
    </location>
</feature>
<name>A0A1I4CFT8_9HYPH</name>
<accession>A0A1I4CFT8</accession>
<protein>
    <submittedName>
        <fullName evidence="4">Conjugal transfer/type IV secretion protein DotA/TraY</fullName>
    </submittedName>
</protein>
<dbReference type="STRING" id="1612308.SAMN05444581_12210"/>
<dbReference type="RefSeq" id="WP_091686029.1">
    <property type="nucleotide sequence ID" value="NZ_FOSN01000022.1"/>
</dbReference>
<keyword evidence="2" id="KW-1133">Transmembrane helix</keyword>
<evidence type="ECO:0000256" key="2">
    <source>
        <dbReference type="SAM" id="Phobius"/>
    </source>
</evidence>
<dbReference type="Proteomes" id="UP000198755">
    <property type="component" value="Unassembled WGS sequence"/>
</dbReference>
<evidence type="ECO:0000256" key="1">
    <source>
        <dbReference type="SAM" id="MobiDB-lite"/>
    </source>
</evidence>
<dbReference type="OrthoDB" id="5457650at2"/>